<sequence>MSTTKRVLAVVHSQQSGDRISEFIGPLLEADRRVQVVWTLAPGSLFERGGHAFMRGLDAAVLPWEEAVAFGYDLAVAANHGMLDQVRAPVLVLPHGTGFSRRTGLGPGFGPVVERSVGGAVLGALVRYGRVVPAAIGVAHEEQRAALTSVVAETEEIIHVVGDPCYDRALAALGERERFRRAVGVGEGQRLVVLSSSWGPSGVWGSRHDLIDRLMAELPGDHAAVLVLHPGIWWSHGPRQVLGWVGAARRRGLRVLTPESPWLGVLVAADAVIGDPGSVTAYAAGLGAAPLLAGGTDDIVPDSAPALLHRFAPGYRDGVPLGRQLAEASAGWNPELASAVHARLTSVPGGSAGRLREVMYRLMDLSEPEGPACLEPLRDPEFVPDRRWRSEGRAA</sequence>
<accession>A0ABY5DCH5</accession>
<proteinExistence type="predicted"/>
<evidence type="ECO:0000313" key="2">
    <source>
        <dbReference type="Proteomes" id="UP001055940"/>
    </source>
</evidence>
<organism evidence="1 2">
    <name type="scientific">Nocardiopsis exhalans</name>
    <dbReference type="NCBI Taxonomy" id="163604"/>
    <lineage>
        <taxon>Bacteria</taxon>
        <taxon>Bacillati</taxon>
        <taxon>Actinomycetota</taxon>
        <taxon>Actinomycetes</taxon>
        <taxon>Streptosporangiales</taxon>
        <taxon>Nocardiopsidaceae</taxon>
        <taxon>Nocardiopsis</taxon>
    </lineage>
</organism>
<dbReference type="SUPFAM" id="SSF53756">
    <property type="entry name" value="UDP-Glycosyltransferase/glycogen phosphorylase"/>
    <property type="match status" value="1"/>
</dbReference>
<reference evidence="1" key="1">
    <citation type="submission" date="2022-06" db="EMBL/GenBank/DDBJ databases">
        <authorList>
            <person name="Ping M."/>
        </authorList>
    </citation>
    <scope>NUCLEOTIDE SEQUENCE</scope>
    <source>
        <strain evidence="1">JCM11759T</strain>
    </source>
</reference>
<evidence type="ECO:0000313" key="1">
    <source>
        <dbReference type="EMBL" id="USY20832.1"/>
    </source>
</evidence>
<dbReference type="RefSeq" id="WP_254419857.1">
    <property type="nucleotide sequence ID" value="NZ_BAAAJB010000049.1"/>
</dbReference>
<keyword evidence="2" id="KW-1185">Reference proteome</keyword>
<name>A0ABY5DCH5_9ACTN</name>
<dbReference type="Proteomes" id="UP001055940">
    <property type="component" value="Chromosome"/>
</dbReference>
<dbReference type="EMBL" id="CP099837">
    <property type="protein sequence ID" value="USY20832.1"/>
    <property type="molecule type" value="Genomic_DNA"/>
</dbReference>
<protein>
    <submittedName>
        <fullName evidence="1">Uncharacterized protein</fullName>
    </submittedName>
</protein>
<gene>
    <name evidence="1" type="ORF">NE857_04035</name>
</gene>